<keyword evidence="6" id="KW-1185">Reference proteome</keyword>
<organism evidence="5 6">
    <name type="scientific">Oncorhynchus kisutch</name>
    <name type="common">Coho salmon</name>
    <name type="synonym">Salmo kisutch</name>
    <dbReference type="NCBI Taxonomy" id="8019"/>
    <lineage>
        <taxon>Eukaryota</taxon>
        <taxon>Metazoa</taxon>
        <taxon>Chordata</taxon>
        <taxon>Craniata</taxon>
        <taxon>Vertebrata</taxon>
        <taxon>Euteleostomi</taxon>
        <taxon>Actinopterygii</taxon>
        <taxon>Neopterygii</taxon>
        <taxon>Teleostei</taxon>
        <taxon>Protacanthopterygii</taxon>
        <taxon>Salmoniformes</taxon>
        <taxon>Salmonidae</taxon>
        <taxon>Salmoninae</taxon>
        <taxon>Oncorhynchus</taxon>
    </lineage>
</organism>
<keyword evidence="1" id="KW-0430">Lectin</keyword>
<dbReference type="KEGG" id="oki:109907122"/>
<dbReference type="GeneID" id="109907122"/>
<feature type="domain" description="C-type lectin" evidence="4">
    <location>
        <begin position="163"/>
        <end position="286"/>
    </location>
</feature>
<gene>
    <name evidence="5" type="primary">LOC109907122</name>
</gene>
<dbReference type="GO" id="GO:0030246">
    <property type="term" value="F:carbohydrate binding"/>
    <property type="evidence" value="ECO:0007669"/>
    <property type="project" value="UniProtKB-KW"/>
</dbReference>
<dbReference type="SMART" id="SM00034">
    <property type="entry name" value="CLECT"/>
    <property type="match status" value="1"/>
</dbReference>
<evidence type="ECO:0000256" key="2">
    <source>
        <dbReference type="ARBA" id="ARBA00023157"/>
    </source>
</evidence>
<dbReference type="InterPro" id="IPR016187">
    <property type="entry name" value="CTDL_fold"/>
</dbReference>
<reference evidence="5" key="2">
    <citation type="submission" date="2025-09" db="UniProtKB">
        <authorList>
            <consortium name="Ensembl"/>
        </authorList>
    </citation>
    <scope>IDENTIFICATION</scope>
</reference>
<evidence type="ECO:0000313" key="5">
    <source>
        <dbReference type="Ensembl" id="ENSOKIP00005092135.1"/>
    </source>
</evidence>
<evidence type="ECO:0000313" key="6">
    <source>
        <dbReference type="Proteomes" id="UP000694557"/>
    </source>
</evidence>
<dbReference type="PANTHER" id="PTHR46746:SF9">
    <property type="entry name" value="CD209 ANTIGEN-LIKE PROTEIN C-LIKE"/>
    <property type="match status" value="1"/>
</dbReference>
<keyword evidence="2" id="KW-1015">Disulfide bond</keyword>
<dbReference type="GeneTree" id="ENSGT01030000234575"/>
<proteinExistence type="predicted"/>
<dbReference type="Pfam" id="PF00059">
    <property type="entry name" value="Lectin_C"/>
    <property type="match status" value="1"/>
</dbReference>
<reference evidence="5" key="1">
    <citation type="submission" date="2025-08" db="UniProtKB">
        <authorList>
            <consortium name="Ensembl"/>
        </authorList>
    </citation>
    <scope>IDENTIFICATION</scope>
</reference>
<dbReference type="RefSeq" id="XP_020360489.1">
    <property type="nucleotide sequence ID" value="XM_020504900.2"/>
</dbReference>
<accession>A0A8C7JWH3</accession>
<keyword evidence="3" id="KW-0472">Membrane</keyword>
<dbReference type="Gene3D" id="3.10.100.10">
    <property type="entry name" value="Mannose-Binding Protein A, subunit A"/>
    <property type="match status" value="1"/>
</dbReference>
<sequence>MKLRVTYLLNAHLGGGAQQSWIYFQFPAVSYCFGGMGVIRPGENGTSGPGLLHPKKTEWSTERDWWYTQYRQLSHYLALLCFLLTMATLLQAFYLVQITLVFQSQSALQEVRLKDLTQKLNTLNHSYLLLFHKYPALNQYCPITNSSTNERECRPCPEGWESFGERCYLYTHDRLDWISSQYHCLSVGGNLAMVKSEEEQIFLWKRAKELSQGDSYWIGLRNGNPGGAWHWVDDSPVEKGFWDLFWDHEPEKGDTRELCARLSPGDSHRAGWYATMCKNSLKSICERTQGTLQ</sequence>
<keyword evidence="3" id="KW-0812">Transmembrane</keyword>
<dbReference type="AlphaFoldDB" id="A0A8C7JWH3"/>
<dbReference type="Ensembl" id="ENSOKIT00005098431.1">
    <property type="protein sequence ID" value="ENSOKIP00005092135.1"/>
    <property type="gene ID" value="ENSOKIG00005040144.1"/>
</dbReference>
<evidence type="ECO:0000256" key="1">
    <source>
        <dbReference type="ARBA" id="ARBA00022734"/>
    </source>
</evidence>
<dbReference type="InterPro" id="IPR001304">
    <property type="entry name" value="C-type_lectin-like"/>
</dbReference>
<evidence type="ECO:0000256" key="3">
    <source>
        <dbReference type="SAM" id="Phobius"/>
    </source>
</evidence>
<dbReference type="PROSITE" id="PS50041">
    <property type="entry name" value="C_TYPE_LECTIN_2"/>
    <property type="match status" value="1"/>
</dbReference>
<protein>
    <submittedName>
        <fullName evidence="5">C-type lectin domain family 6 member A</fullName>
    </submittedName>
</protein>
<feature type="transmembrane region" description="Helical" evidence="3">
    <location>
        <begin position="76"/>
        <end position="96"/>
    </location>
</feature>
<dbReference type="InterPro" id="IPR016186">
    <property type="entry name" value="C-type_lectin-like/link_sf"/>
</dbReference>
<dbReference type="SUPFAM" id="SSF56436">
    <property type="entry name" value="C-type lectin-like"/>
    <property type="match status" value="1"/>
</dbReference>
<dbReference type="Proteomes" id="UP000694557">
    <property type="component" value="Unassembled WGS sequence"/>
</dbReference>
<dbReference type="PANTHER" id="PTHR46746">
    <property type="entry name" value="KILLER CELL LECTIN-LIKE RECEPTOR SUBFAMILY F MEMBER 2"/>
    <property type="match status" value="1"/>
</dbReference>
<evidence type="ECO:0000259" key="4">
    <source>
        <dbReference type="PROSITE" id="PS50041"/>
    </source>
</evidence>
<name>A0A8C7JWH3_ONCKI</name>
<keyword evidence="3" id="KW-1133">Transmembrane helix</keyword>
<dbReference type="InterPro" id="IPR051379">
    <property type="entry name" value="C-type_Lectin_Receptor_IMM"/>
</dbReference>